<feature type="non-terminal residue" evidence="3">
    <location>
        <position position="106"/>
    </location>
</feature>
<evidence type="ECO:0000313" key="3">
    <source>
        <dbReference type="EMBL" id="KAK5055655.1"/>
    </source>
</evidence>
<gene>
    <name evidence="3" type="ORF">LTR16_010641</name>
</gene>
<protein>
    <submittedName>
        <fullName evidence="3">Uncharacterized protein</fullName>
    </submittedName>
</protein>
<proteinExistence type="predicted"/>
<name>A0ABR0J3Z1_9PEZI</name>
<comment type="caution">
    <text evidence="3">The sequence shown here is derived from an EMBL/GenBank/DDBJ whole genome shotgun (WGS) entry which is preliminary data.</text>
</comment>
<evidence type="ECO:0000256" key="1">
    <source>
        <dbReference type="SAM" id="MobiDB-lite"/>
    </source>
</evidence>
<evidence type="ECO:0000313" key="4">
    <source>
        <dbReference type="Proteomes" id="UP001357485"/>
    </source>
</evidence>
<organism evidence="3 4">
    <name type="scientific">Cryomyces antarcticus</name>
    <dbReference type="NCBI Taxonomy" id="329879"/>
    <lineage>
        <taxon>Eukaryota</taxon>
        <taxon>Fungi</taxon>
        <taxon>Dikarya</taxon>
        <taxon>Ascomycota</taxon>
        <taxon>Pezizomycotina</taxon>
        <taxon>Dothideomycetes</taxon>
        <taxon>Dothideomycetes incertae sedis</taxon>
        <taxon>Cryomyces</taxon>
    </lineage>
</organism>
<keyword evidence="2" id="KW-0732">Signal</keyword>
<feature type="signal peptide" evidence="2">
    <location>
        <begin position="1"/>
        <end position="31"/>
    </location>
</feature>
<keyword evidence="4" id="KW-1185">Reference proteome</keyword>
<feature type="region of interest" description="Disordered" evidence="1">
    <location>
        <begin position="43"/>
        <end position="62"/>
    </location>
</feature>
<feature type="chain" id="PRO_5045358693" evidence="2">
    <location>
        <begin position="32"/>
        <end position="106"/>
    </location>
</feature>
<dbReference type="EMBL" id="JAVRRA010027699">
    <property type="protein sequence ID" value="KAK5055655.1"/>
    <property type="molecule type" value="Genomic_DNA"/>
</dbReference>
<evidence type="ECO:0000256" key="2">
    <source>
        <dbReference type="SAM" id="SignalP"/>
    </source>
</evidence>
<accession>A0ABR0J3Z1</accession>
<reference evidence="3 4" key="1">
    <citation type="submission" date="2023-08" db="EMBL/GenBank/DDBJ databases">
        <title>Black Yeasts Isolated from many extreme environments.</title>
        <authorList>
            <person name="Coleine C."/>
            <person name="Stajich J.E."/>
            <person name="Selbmann L."/>
        </authorList>
    </citation>
    <scope>NUCLEOTIDE SEQUENCE [LARGE SCALE GENOMIC DNA]</scope>
    <source>
        <strain evidence="3 4">CCFEE 536</strain>
    </source>
</reference>
<sequence length="106" mass="11876">MATPLRASPRWAIWFLVVTVLGSLSIPTASAALYEEEPRLQQTIAKPHQARDQSPLQPYLFAPDQREAVPEKAFSKQTLLHAHSTPDHVVSPLDQLHDALEVMQSR</sequence>
<dbReference type="Proteomes" id="UP001357485">
    <property type="component" value="Unassembled WGS sequence"/>
</dbReference>